<dbReference type="Pfam" id="PF02613">
    <property type="entry name" value="Nitrate_red_del"/>
    <property type="match status" value="1"/>
</dbReference>
<protein>
    <submittedName>
        <fullName evidence="2">Nitrate reductase delta subunit</fullName>
    </submittedName>
</protein>
<keyword evidence="3" id="KW-1185">Reference proteome</keyword>
<reference evidence="2 3" key="1">
    <citation type="submission" date="2023-07" db="EMBL/GenBank/DDBJ databases">
        <title>Genomic Encyclopedia of Type Strains, Phase IV (KMG-IV): sequencing the most valuable type-strain genomes for metagenomic binning, comparative biology and taxonomic classification.</title>
        <authorList>
            <person name="Goeker M."/>
        </authorList>
    </citation>
    <scope>NUCLEOTIDE SEQUENCE [LARGE SCALE GENOMIC DNA]</scope>
    <source>
        <strain evidence="2 3">DSM 23948</strain>
    </source>
</reference>
<dbReference type="PANTHER" id="PTHR43680">
    <property type="entry name" value="NITRATE REDUCTASE MOLYBDENUM COFACTOR ASSEMBLY CHAPERONE"/>
    <property type="match status" value="1"/>
</dbReference>
<sequence length="200" mass="23512">MKIEKAELLMLMARFLEYPDEDFIRGLADFETEVQEHLSSRKLAKEFVKRCQPLMALDWKDLQELYVDTFDYKEKTGLYLTAQELGDSRRRGMALIQLQKLIEDLGFERVSDELADYIPMLLELLAVADEGEQTKLLERRLSYALHRIVGHLSRDNPYHALLEMLTLYVFEAPSREEIKLVESAWEDADLDPLPYPMFYQ</sequence>
<name>A0ABT9V947_9BACL</name>
<gene>
    <name evidence="2" type="ORF">J2S07_003777</name>
</gene>
<dbReference type="RefSeq" id="WP_307151905.1">
    <property type="nucleotide sequence ID" value="NZ_JAUSTU010000027.1"/>
</dbReference>
<dbReference type="InterPro" id="IPR003765">
    <property type="entry name" value="NO3_reductase_chaperone_NarJ"/>
</dbReference>
<dbReference type="EMBL" id="JAUSTU010000027">
    <property type="protein sequence ID" value="MDQ0157442.1"/>
    <property type="molecule type" value="Genomic_DNA"/>
</dbReference>
<organism evidence="2 3">
    <name type="scientific">Anoxybacillus andreesenii</name>
    <dbReference type="NCBI Taxonomy" id="1325932"/>
    <lineage>
        <taxon>Bacteria</taxon>
        <taxon>Bacillati</taxon>
        <taxon>Bacillota</taxon>
        <taxon>Bacilli</taxon>
        <taxon>Bacillales</taxon>
        <taxon>Anoxybacillaceae</taxon>
        <taxon>Anoxybacillus</taxon>
    </lineage>
</organism>
<proteinExistence type="predicted"/>
<evidence type="ECO:0000313" key="2">
    <source>
        <dbReference type="EMBL" id="MDQ0157442.1"/>
    </source>
</evidence>
<evidence type="ECO:0000256" key="1">
    <source>
        <dbReference type="ARBA" id="ARBA00023063"/>
    </source>
</evidence>
<dbReference type="SUPFAM" id="SSF89155">
    <property type="entry name" value="TorD-like"/>
    <property type="match status" value="1"/>
</dbReference>
<dbReference type="InterPro" id="IPR020945">
    <property type="entry name" value="DMSO/NO3_reduct_chaperone"/>
</dbReference>
<comment type="caution">
    <text evidence="2">The sequence shown here is derived from an EMBL/GenBank/DDBJ whole genome shotgun (WGS) entry which is preliminary data.</text>
</comment>
<keyword evidence="1" id="KW-0534">Nitrate assimilation</keyword>
<evidence type="ECO:0000313" key="3">
    <source>
        <dbReference type="Proteomes" id="UP001231362"/>
    </source>
</evidence>
<dbReference type="PANTHER" id="PTHR43680:SF2">
    <property type="entry name" value="NITRATE REDUCTASE MOLYBDENUM COFACTOR ASSEMBLY CHAPERONE NARJ"/>
    <property type="match status" value="1"/>
</dbReference>
<dbReference type="NCBIfam" id="TIGR00684">
    <property type="entry name" value="narJ"/>
    <property type="match status" value="1"/>
</dbReference>
<accession>A0ABT9V947</accession>
<dbReference type="Proteomes" id="UP001231362">
    <property type="component" value="Unassembled WGS sequence"/>
</dbReference>
<dbReference type="InterPro" id="IPR036411">
    <property type="entry name" value="TorD-like_sf"/>
</dbReference>